<dbReference type="InterPro" id="IPR050951">
    <property type="entry name" value="Retrovirus_Pol_polyprotein"/>
</dbReference>
<name>A0A430QPH4_SCHBO</name>
<dbReference type="GO" id="GO:0003676">
    <property type="term" value="F:nucleic acid binding"/>
    <property type="evidence" value="ECO:0007669"/>
    <property type="project" value="InterPro"/>
</dbReference>
<protein>
    <recommendedName>
        <fullName evidence="1">Integrase catalytic domain-containing protein</fullName>
    </recommendedName>
</protein>
<dbReference type="Gene3D" id="3.30.420.10">
    <property type="entry name" value="Ribonuclease H-like superfamily/Ribonuclease H"/>
    <property type="match status" value="1"/>
</dbReference>
<feature type="non-terminal residue" evidence="2">
    <location>
        <position position="1"/>
    </location>
</feature>
<organism evidence="2 3">
    <name type="scientific">Schistosoma bovis</name>
    <name type="common">Blood fluke</name>
    <dbReference type="NCBI Taxonomy" id="6184"/>
    <lineage>
        <taxon>Eukaryota</taxon>
        <taxon>Metazoa</taxon>
        <taxon>Spiralia</taxon>
        <taxon>Lophotrochozoa</taxon>
        <taxon>Platyhelminthes</taxon>
        <taxon>Trematoda</taxon>
        <taxon>Digenea</taxon>
        <taxon>Strigeidida</taxon>
        <taxon>Schistosomatoidea</taxon>
        <taxon>Schistosomatidae</taxon>
        <taxon>Schistosoma</taxon>
    </lineage>
</organism>
<evidence type="ECO:0000259" key="1">
    <source>
        <dbReference type="PROSITE" id="PS50994"/>
    </source>
</evidence>
<dbReference type="InterPro" id="IPR001584">
    <property type="entry name" value="Integrase_cat-core"/>
</dbReference>
<dbReference type="InterPro" id="IPR012337">
    <property type="entry name" value="RNaseH-like_sf"/>
</dbReference>
<dbReference type="Proteomes" id="UP000290809">
    <property type="component" value="Unassembled WGS sequence"/>
</dbReference>
<dbReference type="EMBL" id="QMKO01001494">
    <property type="protein sequence ID" value="RTG89593.1"/>
    <property type="molecule type" value="Genomic_DNA"/>
</dbReference>
<keyword evidence="3" id="KW-1185">Reference proteome</keyword>
<comment type="caution">
    <text evidence="2">The sequence shown here is derived from an EMBL/GenBank/DDBJ whole genome shotgun (WGS) entry which is preliminary data.</text>
</comment>
<proteinExistence type="predicted"/>
<dbReference type="PROSITE" id="PS50994">
    <property type="entry name" value="INTEGRASE"/>
    <property type="match status" value="1"/>
</dbReference>
<evidence type="ECO:0000313" key="3">
    <source>
        <dbReference type="Proteomes" id="UP000290809"/>
    </source>
</evidence>
<dbReference type="AlphaFoldDB" id="A0A430QPH4"/>
<sequence>HVHIDIVGPWPPSHGYDHKLTCIDRSTRRPEATFITSITAETVAHRFVERWIALYSCPSTGRGQQFESASFSSLTRLLGTKRIRTTAYHPASNGLVERFHR</sequence>
<dbReference type="GO" id="GO:0015074">
    <property type="term" value="P:DNA integration"/>
    <property type="evidence" value="ECO:0007669"/>
    <property type="project" value="InterPro"/>
</dbReference>
<evidence type="ECO:0000313" key="2">
    <source>
        <dbReference type="EMBL" id="RTG89593.1"/>
    </source>
</evidence>
<gene>
    <name evidence="2" type="ORF">DC041_0013071</name>
</gene>
<feature type="domain" description="Integrase catalytic" evidence="1">
    <location>
        <begin position="1"/>
        <end position="101"/>
    </location>
</feature>
<accession>A0A430QPH4</accession>
<reference evidence="2 3" key="1">
    <citation type="journal article" date="2019" name="PLoS Pathog.">
        <title>Genome sequence of the bovine parasite Schistosoma bovis Tanzania.</title>
        <authorList>
            <person name="Oey H."/>
            <person name="Zakrzewski M."/>
            <person name="Gobert G."/>
            <person name="Gravermann K."/>
            <person name="Stoye J."/>
            <person name="Jones M."/>
            <person name="Mcmanus D."/>
            <person name="Krause L."/>
        </authorList>
    </citation>
    <scope>NUCLEOTIDE SEQUENCE [LARGE SCALE GENOMIC DNA]</scope>
    <source>
        <strain evidence="2 3">TAN1997</strain>
    </source>
</reference>
<dbReference type="STRING" id="6184.A0A430QPH4"/>
<dbReference type="InterPro" id="IPR036397">
    <property type="entry name" value="RNaseH_sf"/>
</dbReference>
<dbReference type="PANTHER" id="PTHR37984:SF15">
    <property type="entry name" value="INTEGRASE CATALYTIC DOMAIN-CONTAINING PROTEIN"/>
    <property type="match status" value="1"/>
</dbReference>
<dbReference type="SUPFAM" id="SSF53098">
    <property type="entry name" value="Ribonuclease H-like"/>
    <property type="match status" value="1"/>
</dbReference>
<dbReference type="PANTHER" id="PTHR37984">
    <property type="entry name" value="PROTEIN CBG26694"/>
    <property type="match status" value="1"/>
</dbReference>